<evidence type="ECO:0000256" key="1">
    <source>
        <dbReference type="ARBA" id="ARBA00022676"/>
    </source>
</evidence>
<evidence type="ECO:0000256" key="2">
    <source>
        <dbReference type="ARBA" id="ARBA00022679"/>
    </source>
</evidence>
<dbReference type="RefSeq" id="WP_012003221.1">
    <property type="nucleotide sequence ID" value="NC_009828.1"/>
</dbReference>
<gene>
    <name evidence="4" type="ordered locus">Tlet_1175</name>
</gene>
<dbReference type="Gene3D" id="3.40.50.2000">
    <property type="entry name" value="Glycogen Phosphorylase B"/>
    <property type="match status" value="2"/>
</dbReference>
<reference evidence="4 5" key="1">
    <citation type="submission" date="2007-08" db="EMBL/GenBank/DDBJ databases">
        <title>Complete sequence of Thermotoga lettingae TMO.</title>
        <authorList>
            <consortium name="US DOE Joint Genome Institute"/>
            <person name="Copeland A."/>
            <person name="Lucas S."/>
            <person name="Lapidus A."/>
            <person name="Barry K."/>
            <person name="Glavina del Rio T."/>
            <person name="Dalin E."/>
            <person name="Tice H."/>
            <person name="Pitluck S."/>
            <person name="Foster B."/>
            <person name="Bruce D."/>
            <person name="Schmutz J."/>
            <person name="Larimer F."/>
            <person name="Land M."/>
            <person name="Hauser L."/>
            <person name="Kyrpides N."/>
            <person name="Mikhailova N."/>
            <person name="Nelson K."/>
            <person name="Gogarten J.P."/>
            <person name="Noll K."/>
            <person name="Richardson P."/>
        </authorList>
    </citation>
    <scope>NUCLEOTIDE SEQUENCE [LARGE SCALE GENOMIC DNA]</scope>
    <source>
        <strain evidence="5">ATCC BAA-301 / DSM 14385 / NBRC 107922 / TMO</strain>
    </source>
</reference>
<name>A8F6F6_PSELT</name>
<evidence type="ECO:0000256" key="3">
    <source>
        <dbReference type="SAM" id="Phobius"/>
    </source>
</evidence>
<keyword evidence="2 4" id="KW-0808">Transferase</keyword>
<dbReference type="PANTHER" id="PTHR12526">
    <property type="entry name" value="GLYCOSYLTRANSFERASE"/>
    <property type="match status" value="1"/>
</dbReference>
<keyword evidence="3" id="KW-0812">Transmembrane</keyword>
<dbReference type="CAZy" id="GT4">
    <property type="family name" value="Glycosyltransferase Family 4"/>
</dbReference>
<dbReference type="HOGENOM" id="CLU_009583_36_4_0"/>
<dbReference type="GO" id="GO:0016757">
    <property type="term" value="F:glycosyltransferase activity"/>
    <property type="evidence" value="ECO:0007669"/>
    <property type="project" value="UniProtKB-KW"/>
</dbReference>
<dbReference type="SUPFAM" id="SSF53756">
    <property type="entry name" value="UDP-Glycosyltransferase/glycogen phosphorylase"/>
    <property type="match status" value="1"/>
</dbReference>
<keyword evidence="1" id="KW-0328">Glycosyltransferase</keyword>
<dbReference type="KEGG" id="tle:Tlet_1175"/>
<sequence>MADVEKTIIIAYQVEIESNSLFQKLAKSFSEKLNVIAFGVSRHANKKNELQYRKIRFKDKEISYFEVSTNLRSGQGIKNLFGTVGYQFLLFRKLCELRKDIDFVYAIDFLMALPMFFFSLLFHKRFIYHVADPILAYNIPNILTLLAKMIDRAMFKHAYKIVVPHENRFEYIPASCREKTLVVYNSPEDLITQCDKSDQQIKHSKKLKLAFFGVLSDGRFINEILEIVSKNDDWLELHIGGNGPLENRVREYSEKYENIFFYGKVSYDKVLCIEKQCDLFFAMYDPSIPNHRVSSPNKVFEAMMLGKPIIVAKGMGIDNLVEQEKIGLTCEYSKEAFESLLKSLDENKMIMFGKNGRRLYEVRYSWTKAIEALLDAIEP</sequence>
<reference evidence="4 5" key="2">
    <citation type="journal article" date="2009" name="Proc. Natl. Acad. Sci. U.S.A.">
        <title>On the chimeric nature, thermophilic origin, and phylogenetic placement of the Thermotogales.</title>
        <authorList>
            <person name="Zhaxybayeva O."/>
            <person name="Swithers K.S."/>
            <person name="Lapierre P."/>
            <person name="Fournier G.P."/>
            <person name="Bickhart D.M."/>
            <person name="DeBoy R.T."/>
            <person name="Nelson K.E."/>
            <person name="Nesbo C.L."/>
            <person name="Doolittle W.F."/>
            <person name="Gogarten J.P."/>
            <person name="Noll K.M."/>
        </authorList>
    </citation>
    <scope>NUCLEOTIDE SEQUENCE [LARGE SCALE GENOMIC DNA]</scope>
    <source>
        <strain evidence="5">ATCC BAA-301 / DSM 14385 / NBRC 107922 / TMO</strain>
    </source>
</reference>
<evidence type="ECO:0000313" key="4">
    <source>
        <dbReference type="EMBL" id="ABV33740.1"/>
    </source>
</evidence>
<dbReference type="EMBL" id="CP000812">
    <property type="protein sequence ID" value="ABV33740.1"/>
    <property type="molecule type" value="Genomic_DNA"/>
</dbReference>
<dbReference type="Pfam" id="PF13692">
    <property type="entry name" value="Glyco_trans_1_4"/>
    <property type="match status" value="1"/>
</dbReference>
<dbReference type="AlphaFoldDB" id="A8F6F6"/>
<keyword evidence="3" id="KW-1133">Transmembrane helix</keyword>
<proteinExistence type="predicted"/>
<dbReference type="OrthoDB" id="139410at2"/>
<protein>
    <submittedName>
        <fullName evidence="4">Glycosyl transferase group 1</fullName>
    </submittedName>
</protein>
<keyword evidence="3" id="KW-0472">Membrane</keyword>
<dbReference type="PANTHER" id="PTHR12526:SF629">
    <property type="entry name" value="TEICHURONIC ACID BIOSYNTHESIS GLYCOSYLTRANSFERASE TUAH-RELATED"/>
    <property type="match status" value="1"/>
</dbReference>
<organism evidence="4 5">
    <name type="scientific">Pseudothermotoga lettingae (strain ATCC BAA-301 / DSM 14385 / NBRC 107922 / TMO)</name>
    <name type="common">Thermotoga lettingae</name>
    <dbReference type="NCBI Taxonomy" id="416591"/>
    <lineage>
        <taxon>Bacteria</taxon>
        <taxon>Thermotogati</taxon>
        <taxon>Thermotogota</taxon>
        <taxon>Thermotogae</taxon>
        <taxon>Thermotogales</taxon>
        <taxon>Thermotogaceae</taxon>
        <taxon>Pseudothermotoga</taxon>
    </lineage>
</organism>
<keyword evidence="5" id="KW-1185">Reference proteome</keyword>
<evidence type="ECO:0000313" key="5">
    <source>
        <dbReference type="Proteomes" id="UP000002016"/>
    </source>
</evidence>
<dbReference type="STRING" id="416591.Tlet_1175"/>
<accession>A8F6F6</accession>
<dbReference type="eggNOG" id="COG0438">
    <property type="taxonomic scope" value="Bacteria"/>
</dbReference>
<dbReference type="Proteomes" id="UP000002016">
    <property type="component" value="Chromosome"/>
</dbReference>
<feature type="transmembrane region" description="Helical" evidence="3">
    <location>
        <begin position="103"/>
        <end position="122"/>
    </location>
</feature>